<accession>A0A7X9RXF2</accession>
<dbReference type="RefSeq" id="WP_169658727.1">
    <property type="nucleotide sequence ID" value="NZ_JABANE010000066.1"/>
</dbReference>
<feature type="chain" id="PRO_5030776248" description="Lipoprotein" evidence="1">
    <location>
        <begin position="19"/>
        <end position="327"/>
    </location>
</feature>
<reference evidence="2 3" key="1">
    <citation type="submission" date="2020-04" db="EMBL/GenBank/DDBJ databases">
        <title>Flammeovirga sp. SR4, a novel species isolated from seawater.</title>
        <authorList>
            <person name="Wang X."/>
        </authorList>
    </citation>
    <scope>NUCLEOTIDE SEQUENCE [LARGE SCALE GENOMIC DNA]</scope>
    <source>
        <strain evidence="2 3">ATCC 23126</strain>
    </source>
</reference>
<keyword evidence="1" id="KW-0732">Signal</keyword>
<name>A0A7X9RXF2_9BACT</name>
<dbReference type="AlphaFoldDB" id="A0A7X9RXF2"/>
<comment type="caution">
    <text evidence="2">The sequence shown here is derived from an EMBL/GenBank/DDBJ whole genome shotgun (WGS) entry which is preliminary data.</text>
</comment>
<proteinExistence type="predicted"/>
<protein>
    <recommendedName>
        <fullName evidence="4">Lipoprotein</fullName>
    </recommendedName>
</protein>
<dbReference type="Proteomes" id="UP000576082">
    <property type="component" value="Unassembled WGS sequence"/>
</dbReference>
<evidence type="ECO:0008006" key="4">
    <source>
        <dbReference type="Google" id="ProtNLM"/>
    </source>
</evidence>
<keyword evidence="3" id="KW-1185">Reference proteome</keyword>
<evidence type="ECO:0000313" key="2">
    <source>
        <dbReference type="EMBL" id="NME70491.1"/>
    </source>
</evidence>
<gene>
    <name evidence="2" type="ORF">HHU12_21120</name>
</gene>
<organism evidence="2 3">
    <name type="scientific">Flammeovirga aprica JL-4</name>
    <dbReference type="NCBI Taxonomy" id="694437"/>
    <lineage>
        <taxon>Bacteria</taxon>
        <taxon>Pseudomonadati</taxon>
        <taxon>Bacteroidota</taxon>
        <taxon>Cytophagia</taxon>
        <taxon>Cytophagales</taxon>
        <taxon>Flammeovirgaceae</taxon>
        <taxon>Flammeovirga</taxon>
    </lineage>
</organism>
<sequence>MKLIQILSFFLFIFLLQACNDTITDPNYQSGTAYYPIEEGWYIHYQVDREDSEKEEGNASYQLREIIGTPYDDGFGGQNYPLYRYKRDSEGMEWELDSVWALAYRNNHVIRYENAIPYLKLTNPLTEGARFNQNTYNGLDAVTPTGMDIRYKVETLGREHSVDGQTFENAAVILEINNISTITNSEETKRAVYQKGIGLVSIDYFNIKKVYYEFNTTQPSLAGNPYCGLNGTQEVITLGNGERVDNPFFELDNCETNPIFGVDDDSVARWILRWENSANPPIIETKDGDSGSKILVLINPAEFNGFRETGETMKQKIIGYGIDKTVD</sequence>
<evidence type="ECO:0000256" key="1">
    <source>
        <dbReference type="SAM" id="SignalP"/>
    </source>
</evidence>
<feature type="signal peptide" evidence="1">
    <location>
        <begin position="1"/>
        <end position="18"/>
    </location>
</feature>
<dbReference type="EMBL" id="JABANE010000066">
    <property type="protein sequence ID" value="NME70491.1"/>
    <property type="molecule type" value="Genomic_DNA"/>
</dbReference>
<evidence type="ECO:0000313" key="3">
    <source>
        <dbReference type="Proteomes" id="UP000576082"/>
    </source>
</evidence>
<dbReference type="PROSITE" id="PS51257">
    <property type="entry name" value="PROKAR_LIPOPROTEIN"/>
    <property type="match status" value="1"/>
</dbReference>